<dbReference type="OrthoDB" id="796284at2"/>
<dbReference type="InterPro" id="IPR011990">
    <property type="entry name" value="TPR-like_helical_dom_sf"/>
</dbReference>
<dbReference type="HOGENOM" id="CLU_1575356_0_0_10"/>
<accession>H1Y6A9</accession>
<protein>
    <recommendedName>
        <fullName evidence="3">Tetratricopeptide repeat protein</fullName>
    </recommendedName>
</protein>
<dbReference type="AlphaFoldDB" id="H1Y6A9"/>
<evidence type="ECO:0000313" key="1">
    <source>
        <dbReference type="EMBL" id="EHQ24857.1"/>
    </source>
</evidence>
<proteinExistence type="predicted"/>
<dbReference type="Proteomes" id="UP000002774">
    <property type="component" value="Chromosome"/>
</dbReference>
<evidence type="ECO:0000313" key="2">
    <source>
        <dbReference type="Proteomes" id="UP000002774"/>
    </source>
</evidence>
<organism evidence="1 2">
    <name type="scientific">Mucilaginibacter paludis DSM 18603</name>
    <dbReference type="NCBI Taxonomy" id="714943"/>
    <lineage>
        <taxon>Bacteria</taxon>
        <taxon>Pseudomonadati</taxon>
        <taxon>Bacteroidota</taxon>
        <taxon>Sphingobacteriia</taxon>
        <taxon>Sphingobacteriales</taxon>
        <taxon>Sphingobacteriaceae</taxon>
        <taxon>Mucilaginibacter</taxon>
    </lineage>
</organism>
<sequence>MLLGSTDTRQQQHHNEEALIIQLLSQSRYAEAYLLLQNEPPNIPSTQYNLALCHYWAGNYREALICLDKARVALPTGNKHPYALNNQFYTAILRQQNKLDDHRQAITKGYVSLFSVWVHDSIIRLQTDCWLQLGDFSKVIEVAAPIAHKNYQNVADALQKAKNQTSL</sequence>
<dbReference type="RefSeq" id="WP_008504445.1">
    <property type="nucleotide sequence ID" value="NZ_CM001403.1"/>
</dbReference>
<dbReference type="eggNOG" id="ENOG5033HGG">
    <property type="taxonomic scope" value="Bacteria"/>
</dbReference>
<dbReference type="SUPFAM" id="SSF81901">
    <property type="entry name" value="HCP-like"/>
    <property type="match status" value="1"/>
</dbReference>
<name>H1Y6A9_9SPHI</name>
<dbReference type="Gene3D" id="1.25.40.10">
    <property type="entry name" value="Tetratricopeptide repeat domain"/>
    <property type="match status" value="1"/>
</dbReference>
<dbReference type="EMBL" id="CM001403">
    <property type="protein sequence ID" value="EHQ24857.1"/>
    <property type="molecule type" value="Genomic_DNA"/>
</dbReference>
<gene>
    <name evidence="1" type="ORF">Mucpa_0671</name>
</gene>
<keyword evidence="2" id="KW-1185">Reference proteome</keyword>
<evidence type="ECO:0008006" key="3">
    <source>
        <dbReference type="Google" id="ProtNLM"/>
    </source>
</evidence>
<reference evidence="1" key="1">
    <citation type="submission" date="2011-09" db="EMBL/GenBank/DDBJ databases">
        <title>The permanent draft genome of Mucilaginibacter paludis DSM 18603.</title>
        <authorList>
            <consortium name="US DOE Joint Genome Institute (JGI-PGF)"/>
            <person name="Lucas S."/>
            <person name="Han J."/>
            <person name="Lapidus A."/>
            <person name="Bruce D."/>
            <person name="Goodwin L."/>
            <person name="Pitluck S."/>
            <person name="Peters L."/>
            <person name="Kyrpides N."/>
            <person name="Mavromatis K."/>
            <person name="Ivanova N."/>
            <person name="Mikhailova N."/>
            <person name="Held B."/>
            <person name="Detter J.C."/>
            <person name="Tapia R."/>
            <person name="Han C."/>
            <person name="Land M."/>
            <person name="Hauser L."/>
            <person name="Markowitz V."/>
            <person name="Cheng J.-F."/>
            <person name="Hugenholtz P."/>
            <person name="Woyke T."/>
            <person name="Wu D."/>
            <person name="Tindall B."/>
            <person name="Brambilla E."/>
            <person name="Klenk H.-P."/>
            <person name="Eisen J.A."/>
        </authorList>
    </citation>
    <scope>NUCLEOTIDE SEQUENCE [LARGE SCALE GENOMIC DNA]</scope>
    <source>
        <strain evidence="1">DSM 18603</strain>
    </source>
</reference>
<dbReference type="STRING" id="714943.Mucpa_0671"/>